<reference evidence="1" key="1">
    <citation type="submission" date="2020-05" db="EMBL/GenBank/DDBJ databases">
        <authorList>
            <person name="Chiriac C."/>
            <person name="Salcher M."/>
            <person name="Ghai R."/>
            <person name="Kavagutti S V."/>
        </authorList>
    </citation>
    <scope>NUCLEOTIDE SEQUENCE</scope>
</reference>
<dbReference type="EMBL" id="CAFBMB010000128">
    <property type="protein sequence ID" value="CAB4907680.1"/>
    <property type="molecule type" value="Genomic_DNA"/>
</dbReference>
<dbReference type="AlphaFoldDB" id="A0A6J7GTU7"/>
<gene>
    <name evidence="1" type="ORF">UFOPK3516_01298</name>
</gene>
<protein>
    <submittedName>
        <fullName evidence="1">Unannotated protein</fullName>
    </submittedName>
</protein>
<accession>A0A6J7GTU7</accession>
<evidence type="ECO:0000313" key="1">
    <source>
        <dbReference type="EMBL" id="CAB4907680.1"/>
    </source>
</evidence>
<sequence length="300" mass="33387">MFRKMRAAYRQSKILAANLPSRDDIARLSQSIVESIVPHIGHISDNNTKAKWGLTGRTVANPLTVPARKYWSQADEDGIIENILRRLPGTVAKTFVEIGVGDGSENNSVVLLSRGWEGLWFGGEDLCFEPAKNGLLTFHKVWISLEKFASVTNPLMEFSNKHGLGLLSIDLDGNDYFFLEAILEAGARPDILVAEYNARLPADVEWVMPYTPDHTWDGSDYYGMSLQSTCNLAATYDYVPVATSAQGANVIFVLKKHMKLFADVPTDVHDLYMPPDFDLLTVWGHPTSPALLESLTRRKS</sequence>
<name>A0A6J7GTU7_9ZZZZ</name>
<organism evidence="1">
    <name type="scientific">freshwater metagenome</name>
    <dbReference type="NCBI Taxonomy" id="449393"/>
    <lineage>
        <taxon>unclassified sequences</taxon>
        <taxon>metagenomes</taxon>
        <taxon>ecological metagenomes</taxon>
    </lineage>
</organism>
<proteinExistence type="predicted"/>